<comment type="caution">
    <text evidence="1">The sequence shown here is derived from an EMBL/GenBank/DDBJ whole genome shotgun (WGS) entry which is preliminary data.</text>
</comment>
<sequence>MTLDEYFNEPGAPTMKAFKEKMNALGYDVQSPDQIRQWRHGYYKRIPSPEYCMGIHLATDGKVTLQELRPDDWQRIWPEYHGGKKTGGNGNRKTKEAPRPSAV</sequence>
<accession>A0ACC6U158</accession>
<dbReference type="EMBL" id="JBFRCH010000007">
    <property type="protein sequence ID" value="MEX3933311.1"/>
    <property type="molecule type" value="Genomic_DNA"/>
</dbReference>
<proteinExistence type="predicted"/>
<dbReference type="Proteomes" id="UP001558850">
    <property type="component" value="Unassembled WGS sequence"/>
</dbReference>
<protein>
    <submittedName>
        <fullName evidence="1">Transcriptional regulator</fullName>
    </submittedName>
</protein>
<reference evidence="1" key="1">
    <citation type="submission" date="2024-07" db="EMBL/GenBank/DDBJ databases">
        <title>A survey of Mimosa microsymbionts across Brazilian biomes reveals a high diversity of Paraburkholderia nodulating endemic species, but also that Cupriavidus is common as a symbiont of widespread species.</title>
        <authorList>
            <person name="Rouws L."/>
            <person name="Barauna A."/>
            <person name="Beukes C."/>
            <person name="Rouws J.R.C."/>
            <person name="De Faria S.M."/>
            <person name="Gross E."/>
            <person name="Bueno Dos Reis Junior F."/>
            <person name="Simon M.F."/>
            <person name="Maluk M."/>
            <person name="Odee D.W."/>
            <person name="Kenicer G."/>
            <person name="Young J.P.W."/>
            <person name="Reis V.M."/>
            <person name="Zilli J."/>
            <person name="James E.K."/>
        </authorList>
    </citation>
    <scope>NUCLEOTIDE SEQUENCE</scope>
    <source>
        <strain evidence="1">EG181B</strain>
    </source>
</reference>
<keyword evidence="2" id="KW-1185">Reference proteome</keyword>
<gene>
    <name evidence="1" type="ORF">AB4Y32_16160</name>
</gene>
<organism evidence="1 2">
    <name type="scientific">Paraburkholderia phymatum</name>
    <dbReference type="NCBI Taxonomy" id="148447"/>
    <lineage>
        <taxon>Bacteria</taxon>
        <taxon>Pseudomonadati</taxon>
        <taxon>Pseudomonadota</taxon>
        <taxon>Betaproteobacteria</taxon>
        <taxon>Burkholderiales</taxon>
        <taxon>Burkholderiaceae</taxon>
        <taxon>Paraburkholderia</taxon>
    </lineage>
</organism>
<evidence type="ECO:0000313" key="1">
    <source>
        <dbReference type="EMBL" id="MEX3933311.1"/>
    </source>
</evidence>
<evidence type="ECO:0000313" key="2">
    <source>
        <dbReference type="Proteomes" id="UP001558850"/>
    </source>
</evidence>
<name>A0ACC6U158_9BURK</name>